<dbReference type="GeneID" id="75180185"/>
<accession>A0A8H1LIJ0</accession>
<feature type="region of interest" description="Disordered" evidence="1">
    <location>
        <begin position="213"/>
        <end position="292"/>
    </location>
</feature>
<gene>
    <name evidence="3" type="ORF">D8771_11050</name>
</gene>
<organism evidence="3 4">
    <name type="scientific">Streptomyces albus</name>
    <dbReference type="NCBI Taxonomy" id="1888"/>
    <lineage>
        <taxon>Bacteria</taxon>
        <taxon>Bacillati</taxon>
        <taxon>Actinomycetota</taxon>
        <taxon>Actinomycetes</taxon>
        <taxon>Kitasatosporales</taxon>
        <taxon>Streptomycetaceae</taxon>
        <taxon>Streptomyces</taxon>
    </lineage>
</organism>
<evidence type="ECO:0000313" key="4">
    <source>
        <dbReference type="Proteomes" id="UP000298111"/>
    </source>
</evidence>
<feature type="compositionally biased region" description="Low complexity" evidence="1">
    <location>
        <begin position="219"/>
        <end position="237"/>
    </location>
</feature>
<feature type="region of interest" description="Disordered" evidence="1">
    <location>
        <begin position="169"/>
        <end position="200"/>
    </location>
</feature>
<proteinExistence type="predicted"/>
<evidence type="ECO:0000313" key="3">
    <source>
        <dbReference type="EMBL" id="TGG85668.1"/>
    </source>
</evidence>
<name>A0A8H1LIJ0_9ACTN</name>
<evidence type="ECO:0000259" key="2">
    <source>
        <dbReference type="Pfam" id="PF20611"/>
    </source>
</evidence>
<dbReference type="AlphaFoldDB" id="A0A8H1LIJ0"/>
<comment type="caution">
    <text evidence="3">The sequence shown here is derived from an EMBL/GenBank/DDBJ whole genome shotgun (WGS) entry which is preliminary data.</text>
</comment>
<sequence>MRPSLRARRRTARGAAVGVLAVVAGVLPGTGSQARENAVRADIAYTCASGESTRQLDATVFARFPAHGTPGEPLRIEELRLDVTLTREALAGLLPEGTTSLTSRAGLTVRVAQGGTAADAAWDDLAADETQIPATGGLALAHRGTAPPVTVAHEGKVAFTAGALTLDLAPRPASSAPPGQDGQAGGPAAQQAPVQVSCRPSDGEEALLATVPVGDLDGEPGSPSATPGSPGSPAPSASGGGSDDEEDGPRQKKSVIDVGDAELPPAEPCETERPTGELDRSKLPAPPEGIPVKVNPTGGVHWCAVAVGVSNVRKLGGAMVVNDPRDGATTVNLLTQKEWAVGPGYNQTRHLGEIDLPDSTATFLDFDFMPVTARISFETSPMTIVAVQRGSGSPNYTTVHMNLSLRMHDVKVNGEPLDVGPACRTERPIAVELKGKQPEYEVLKGGVLRAQLDIPPFTGCGTGGEDLDPLFTASISGKGNYLNLVQSQPCNMRPNLGCAAPPKVPELPE</sequence>
<dbReference type="RefSeq" id="WP_053933292.1">
    <property type="nucleotide sequence ID" value="NZ_BNEJ01000009.1"/>
</dbReference>
<feature type="compositionally biased region" description="Basic and acidic residues" evidence="1">
    <location>
        <begin position="270"/>
        <end position="282"/>
    </location>
</feature>
<feature type="compositionally biased region" description="Low complexity" evidence="1">
    <location>
        <begin position="176"/>
        <end position="193"/>
    </location>
</feature>
<dbReference type="Proteomes" id="UP000298111">
    <property type="component" value="Unassembled WGS sequence"/>
</dbReference>
<evidence type="ECO:0000256" key="1">
    <source>
        <dbReference type="SAM" id="MobiDB-lite"/>
    </source>
</evidence>
<dbReference type="Pfam" id="PF20611">
    <property type="entry name" value="DUF6801"/>
    <property type="match status" value="1"/>
</dbReference>
<feature type="domain" description="DUF6801" evidence="2">
    <location>
        <begin position="45"/>
        <end position="180"/>
    </location>
</feature>
<protein>
    <recommendedName>
        <fullName evidence="2">DUF6801 domain-containing protein</fullName>
    </recommendedName>
</protein>
<dbReference type="EMBL" id="RCIY01000044">
    <property type="protein sequence ID" value="TGG85668.1"/>
    <property type="molecule type" value="Genomic_DNA"/>
</dbReference>
<reference evidence="3 4" key="1">
    <citation type="submission" date="2018-10" db="EMBL/GenBank/DDBJ databases">
        <title>Isolation of pseudouridimycin from Streptomyces albus DSM 40763.</title>
        <authorList>
            <person name="Rosenqvist P."/>
            <person name="Metsae-Ketelae M."/>
            <person name="Virta P."/>
        </authorList>
    </citation>
    <scope>NUCLEOTIDE SEQUENCE [LARGE SCALE GENOMIC DNA]</scope>
    <source>
        <strain evidence="3 4">DSM 40763</strain>
    </source>
</reference>
<dbReference type="InterPro" id="IPR046542">
    <property type="entry name" value="DUF6801"/>
</dbReference>